<proteinExistence type="predicted"/>
<evidence type="ECO:0000259" key="1">
    <source>
        <dbReference type="SMART" id="SM00850"/>
    </source>
</evidence>
<evidence type="ECO:0000313" key="3">
    <source>
        <dbReference type="Proteomes" id="UP000644115"/>
    </source>
</evidence>
<dbReference type="Gene3D" id="2.40.50.1020">
    <property type="entry name" value="LytTr DNA-binding domain"/>
    <property type="match status" value="1"/>
</dbReference>
<accession>A0A923SLJ2</accession>
<protein>
    <submittedName>
        <fullName evidence="2">LytTR family transcriptional regulator</fullName>
    </submittedName>
</protein>
<keyword evidence="3" id="KW-1185">Reference proteome</keyword>
<comment type="caution">
    <text evidence="2">The sequence shown here is derived from an EMBL/GenBank/DDBJ whole genome shotgun (WGS) entry which is preliminary data.</text>
</comment>
<dbReference type="SMART" id="SM00850">
    <property type="entry name" value="LytTR"/>
    <property type="match status" value="1"/>
</dbReference>
<dbReference type="RefSeq" id="WP_249286769.1">
    <property type="nucleotide sequence ID" value="NZ_JACRWC010000058.1"/>
</dbReference>
<sequence length="116" mass="13827">MKKNIIVKKNSVTYQIPPQNVVYMEKDLRRIVIHLSGMASSELVVYGSFHDLIPNLDERFLYCHRSYIINMDEIIIMSHNQILLSSNEGIYFGKDTYRKAQKTFEEYMQRKRKEFS</sequence>
<dbReference type="InterPro" id="IPR007492">
    <property type="entry name" value="LytTR_DNA-bd_dom"/>
</dbReference>
<reference evidence="2" key="1">
    <citation type="submission" date="2020-08" db="EMBL/GenBank/DDBJ databases">
        <authorList>
            <person name="Liu C."/>
            <person name="Sun Q."/>
        </authorList>
    </citation>
    <scope>NUCLEOTIDE SEQUENCE</scope>
    <source>
        <strain evidence="2">BX16</strain>
    </source>
</reference>
<dbReference type="Pfam" id="PF04397">
    <property type="entry name" value="LytTR"/>
    <property type="match status" value="1"/>
</dbReference>
<dbReference type="Proteomes" id="UP000644115">
    <property type="component" value="Unassembled WGS sequence"/>
</dbReference>
<evidence type="ECO:0000313" key="2">
    <source>
        <dbReference type="EMBL" id="MBC5999319.1"/>
    </source>
</evidence>
<dbReference type="GO" id="GO:0003677">
    <property type="term" value="F:DNA binding"/>
    <property type="evidence" value="ECO:0007669"/>
    <property type="project" value="InterPro"/>
</dbReference>
<feature type="domain" description="HTH LytTR-type" evidence="1">
    <location>
        <begin position="11"/>
        <end position="105"/>
    </location>
</feature>
<dbReference type="EMBL" id="JACRWC010000058">
    <property type="protein sequence ID" value="MBC5999319.1"/>
    <property type="molecule type" value="Genomic_DNA"/>
</dbReference>
<dbReference type="AlphaFoldDB" id="A0A923SLJ2"/>
<organism evidence="2 3">
    <name type="scientific">Lentihominibacter faecis</name>
    <dbReference type="NCBI Taxonomy" id="2764712"/>
    <lineage>
        <taxon>Bacteria</taxon>
        <taxon>Bacillati</taxon>
        <taxon>Bacillota</taxon>
        <taxon>Clostridia</taxon>
        <taxon>Peptostreptococcales</taxon>
        <taxon>Anaerovoracaceae</taxon>
        <taxon>Lentihominibacter</taxon>
    </lineage>
</organism>
<name>A0A923SLJ2_9FIRM</name>
<gene>
    <name evidence="2" type="ORF">H8876_04835</name>
</gene>